<comment type="similarity">
    <text evidence="1">Belongs to the HpcH/HpaI aldolase family.</text>
</comment>
<evidence type="ECO:0000256" key="3">
    <source>
        <dbReference type="ARBA" id="ARBA00023239"/>
    </source>
</evidence>
<dbReference type="Gene3D" id="3.20.20.60">
    <property type="entry name" value="Phosphoenolpyruvate-binding domains"/>
    <property type="match status" value="1"/>
</dbReference>
<gene>
    <name evidence="5" type="ORF">ACFO5X_20725</name>
</gene>
<keyword evidence="2" id="KW-0479">Metal-binding</keyword>
<name>A0ABV9KMY0_9RHOB</name>
<evidence type="ECO:0000313" key="6">
    <source>
        <dbReference type="Proteomes" id="UP001595973"/>
    </source>
</evidence>
<comment type="caution">
    <text evidence="5">The sequence shown here is derived from an EMBL/GenBank/DDBJ whole genome shotgun (WGS) entry which is preliminary data.</text>
</comment>
<proteinExistence type="inferred from homology"/>
<evidence type="ECO:0000313" key="5">
    <source>
        <dbReference type="EMBL" id="MFC4670986.1"/>
    </source>
</evidence>
<dbReference type="PANTHER" id="PTHR30502">
    <property type="entry name" value="2-KETO-3-DEOXY-L-RHAMNONATE ALDOLASE"/>
    <property type="match status" value="1"/>
</dbReference>
<keyword evidence="3 5" id="KW-0456">Lyase</keyword>
<sequence length="255" mass="26848">MKNSLAAKLRQGTPCLNGWLSLPSAMAAETMARVGWDSLTVDMQHGVHDFMSAVACMQGIAASGIPALVRVPQNDGGLIGQVLDAGAWGVICPMVNTAEDARQFVAACRYGPAGKRSFGPNRAAAFGTADAPYHTFANDEVLAIPMIETVEALENLDAILDVSGVNGCYVGPSDLSLSMGLDARFDREEPAFMSTLDKIAKATAARGQFAGIHCLSAGYARKMVDRGFLFTTVASDAYFMAKGAGMAVAEWRSNA</sequence>
<dbReference type="SUPFAM" id="SSF51621">
    <property type="entry name" value="Phosphoenolpyruvate/pyruvate domain"/>
    <property type="match status" value="1"/>
</dbReference>
<organism evidence="5 6">
    <name type="scientific">Seohaeicola nanhaiensis</name>
    <dbReference type="NCBI Taxonomy" id="1387282"/>
    <lineage>
        <taxon>Bacteria</taxon>
        <taxon>Pseudomonadati</taxon>
        <taxon>Pseudomonadota</taxon>
        <taxon>Alphaproteobacteria</taxon>
        <taxon>Rhodobacterales</taxon>
        <taxon>Roseobacteraceae</taxon>
        <taxon>Seohaeicola</taxon>
    </lineage>
</organism>
<dbReference type="InterPro" id="IPR040442">
    <property type="entry name" value="Pyrv_kinase-like_dom_sf"/>
</dbReference>
<feature type="domain" description="HpcH/HpaI aldolase/citrate lyase" evidence="4">
    <location>
        <begin position="19"/>
        <end position="236"/>
    </location>
</feature>
<evidence type="ECO:0000256" key="2">
    <source>
        <dbReference type="ARBA" id="ARBA00022723"/>
    </source>
</evidence>
<dbReference type="Pfam" id="PF03328">
    <property type="entry name" value="HpcH_HpaI"/>
    <property type="match status" value="1"/>
</dbReference>
<dbReference type="PANTHER" id="PTHR30502:SF0">
    <property type="entry name" value="PHOSPHOENOLPYRUVATE CARBOXYLASE FAMILY PROTEIN"/>
    <property type="match status" value="1"/>
</dbReference>
<evidence type="ECO:0000256" key="1">
    <source>
        <dbReference type="ARBA" id="ARBA00005568"/>
    </source>
</evidence>
<reference evidence="6" key="1">
    <citation type="journal article" date="2019" name="Int. J. Syst. Evol. Microbiol.">
        <title>The Global Catalogue of Microorganisms (GCM) 10K type strain sequencing project: providing services to taxonomists for standard genome sequencing and annotation.</title>
        <authorList>
            <consortium name="The Broad Institute Genomics Platform"/>
            <consortium name="The Broad Institute Genome Sequencing Center for Infectious Disease"/>
            <person name="Wu L."/>
            <person name="Ma J."/>
        </authorList>
    </citation>
    <scope>NUCLEOTIDE SEQUENCE [LARGE SCALE GENOMIC DNA]</scope>
    <source>
        <strain evidence="6">CGMCC 4.7283</strain>
    </source>
</reference>
<dbReference type="InterPro" id="IPR015813">
    <property type="entry name" value="Pyrv/PenolPyrv_kinase-like_dom"/>
</dbReference>
<keyword evidence="6" id="KW-1185">Reference proteome</keyword>
<protein>
    <submittedName>
        <fullName evidence="5">HpcH/HpaI aldolase/citrate lyase family protein</fullName>
    </submittedName>
</protein>
<dbReference type="GO" id="GO:0016829">
    <property type="term" value="F:lyase activity"/>
    <property type="evidence" value="ECO:0007669"/>
    <property type="project" value="UniProtKB-KW"/>
</dbReference>
<dbReference type="InterPro" id="IPR050251">
    <property type="entry name" value="HpcH-HpaI_aldolase"/>
</dbReference>
<dbReference type="RefSeq" id="WP_380720735.1">
    <property type="nucleotide sequence ID" value="NZ_JBHSGI010000031.1"/>
</dbReference>
<accession>A0ABV9KMY0</accession>
<dbReference type="Proteomes" id="UP001595973">
    <property type="component" value="Unassembled WGS sequence"/>
</dbReference>
<dbReference type="InterPro" id="IPR005000">
    <property type="entry name" value="Aldolase/citrate-lyase_domain"/>
</dbReference>
<evidence type="ECO:0000259" key="4">
    <source>
        <dbReference type="Pfam" id="PF03328"/>
    </source>
</evidence>
<dbReference type="EMBL" id="JBHSGI010000031">
    <property type="protein sequence ID" value="MFC4670986.1"/>
    <property type="molecule type" value="Genomic_DNA"/>
</dbReference>